<evidence type="ECO:0000259" key="5">
    <source>
        <dbReference type="PROSITE" id="PS50255"/>
    </source>
</evidence>
<dbReference type="GO" id="GO:0016020">
    <property type="term" value="C:membrane"/>
    <property type="evidence" value="ECO:0007669"/>
    <property type="project" value="TreeGrafter"/>
</dbReference>
<protein>
    <recommendedName>
        <fullName evidence="5">Cytochrome b5 heme-binding domain-containing protein</fullName>
    </recommendedName>
</protein>
<dbReference type="InterPro" id="IPR036400">
    <property type="entry name" value="Cyt_B5-like_heme/steroid_sf"/>
</dbReference>
<dbReference type="RefSeq" id="XP_013348384.1">
    <property type="nucleotide sequence ID" value="XM_013492930.1"/>
</dbReference>
<dbReference type="GeneID" id="25362303"/>
<evidence type="ECO:0000256" key="4">
    <source>
        <dbReference type="ARBA" id="ARBA00038168"/>
    </source>
</evidence>
<keyword evidence="2" id="KW-0479">Metal-binding</keyword>
<evidence type="ECO:0000256" key="3">
    <source>
        <dbReference type="ARBA" id="ARBA00023004"/>
    </source>
</evidence>
<gene>
    <name evidence="6" type="ORF">AUEXF2481DRAFT_177316</name>
</gene>
<dbReference type="HOGENOM" id="CLU_102602_4_4_1"/>
<dbReference type="OrthoDB" id="260519at2759"/>
<dbReference type="Proteomes" id="UP000030641">
    <property type="component" value="Unassembled WGS sequence"/>
</dbReference>
<evidence type="ECO:0000256" key="2">
    <source>
        <dbReference type="ARBA" id="ARBA00022723"/>
    </source>
</evidence>
<reference evidence="6 7" key="1">
    <citation type="journal article" date="2014" name="BMC Genomics">
        <title>Genome sequencing of four Aureobasidium pullulans varieties: biotechnological potential, stress tolerance, and description of new species.</title>
        <authorList>
            <person name="Gostin Ar C."/>
            <person name="Ohm R.A."/>
            <person name="Kogej T."/>
            <person name="Sonjak S."/>
            <person name="Turk M."/>
            <person name="Zajc J."/>
            <person name="Zalar P."/>
            <person name="Grube M."/>
            <person name="Sun H."/>
            <person name="Han J."/>
            <person name="Sharma A."/>
            <person name="Chiniquy J."/>
            <person name="Ngan C.Y."/>
            <person name="Lipzen A."/>
            <person name="Barry K."/>
            <person name="Grigoriev I.V."/>
            <person name="Gunde-Cimerman N."/>
        </authorList>
    </citation>
    <scope>NUCLEOTIDE SEQUENCE [LARGE SCALE GENOMIC DNA]</scope>
    <source>
        <strain evidence="6 7">EXF-2481</strain>
    </source>
</reference>
<evidence type="ECO:0000256" key="1">
    <source>
        <dbReference type="ARBA" id="ARBA00022617"/>
    </source>
</evidence>
<name>A0A074YP31_AURSE</name>
<feature type="domain" description="Cytochrome b5 heme-binding" evidence="5">
    <location>
        <begin position="2"/>
        <end position="105"/>
    </location>
</feature>
<keyword evidence="3" id="KW-0408">Iron</keyword>
<dbReference type="InParanoid" id="A0A074YP31"/>
<dbReference type="InterPro" id="IPR050668">
    <property type="entry name" value="Cytochrome_b5"/>
</dbReference>
<dbReference type="InterPro" id="IPR001199">
    <property type="entry name" value="Cyt_B5-like_heme/steroid-bd"/>
</dbReference>
<evidence type="ECO:0000313" key="6">
    <source>
        <dbReference type="EMBL" id="KEQ99450.1"/>
    </source>
</evidence>
<keyword evidence="7" id="KW-1185">Reference proteome</keyword>
<dbReference type="GO" id="GO:0046872">
    <property type="term" value="F:metal ion binding"/>
    <property type="evidence" value="ECO:0007669"/>
    <property type="project" value="UniProtKB-KW"/>
</dbReference>
<proteinExistence type="inferred from homology"/>
<dbReference type="PANTHER" id="PTHR19359">
    <property type="entry name" value="CYTOCHROME B5"/>
    <property type="match status" value="1"/>
</dbReference>
<dbReference type="AlphaFoldDB" id="A0A074YP31"/>
<dbReference type="SUPFAM" id="SSF55856">
    <property type="entry name" value="Cytochrome b5-like heme/steroid binding domain"/>
    <property type="match status" value="2"/>
</dbReference>
<dbReference type="Pfam" id="PF00173">
    <property type="entry name" value="Cyt-b5"/>
    <property type="match status" value="1"/>
</dbReference>
<dbReference type="Gene3D" id="3.10.120.10">
    <property type="entry name" value="Cytochrome b5-like heme/steroid binding domain"/>
    <property type="match status" value="2"/>
</dbReference>
<dbReference type="OMA" id="FWKYHGD"/>
<evidence type="ECO:0000313" key="7">
    <source>
        <dbReference type="Proteomes" id="UP000030641"/>
    </source>
</evidence>
<dbReference type="PANTHER" id="PTHR19359:SF14">
    <property type="entry name" value="CYTOCHROME B5 A"/>
    <property type="match status" value="1"/>
</dbReference>
<dbReference type="SMART" id="SM01117">
    <property type="entry name" value="Cyt-b5"/>
    <property type="match status" value="1"/>
</dbReference>
<comment type="similarity">
    <text evidence="4">Belongs to the cytochrome b5 family.</text>
</comment>
<sequence>MSQSLTAKEVKDHASPDNGLYIIIDNAVYSMQEFADEHPGGSKILKRVGGKGMSSLILFLTHRFIEMSKVLMRWGNTDASKQFWKYHNEHVLKKYQKRLKIGELKEEAKL</sequence>
<dbReference type="EMBL" id="KL584750">
    <property type="protein sequence ID" value="KEQ99450.1"/>
    <property type="molecule type" value="Genomic_DNA"/>
</dbReference>
<dbReference type="GO" id="GO:0020037">
    <property type="term" value="F:heme binding"/>
    <property type="evidence" value="ECO:0007669"/>
    <property type="project" value="TreeGrafter"/>
</dbReference>
<accession>A0A074YP31</accession>
<organism evidence="6 7">
    <name type="scientific">Aureobasidium subglaciale (strain EXF-2481)</name>
    <name type="common">Aureobasidium pullulans var. subglaciale</name>
    <dbReference type="NCBI Taxonomy" id="1043005"/>
    <lineage>
        <taxon>Eukaryota</taxon>
        <taxon>Fungi</taxon>
        <taxon>Dikarya</taxon>
        <taxon>Ascomycota</taxon>
        <taxon>Pezizomycotina</taxon>
        <taxon>Dothideomycetes</taxon>
        <taxon>Dothideomycetidae</taxon>
        <taxon>Dothideales</taxon>
        <taxon>Saccotheciaceae</taxon>
        <taxon>Aureobasidium</taxon>
    </lineage>
</organism>
<dbReference type="PROSITE" id="PS50255">
    <property type="entry name" value="CYTOCHROME_B5_2"/>
    <property type="match status" value="1"/>
</dbReference>
<keyword evidence="1" id="KW-0349">Heme</keyword>
<dbReference type="STRING" id="1043005.A0A074YP31"/>